<sequence>MAYIEIQGGKPLSGRITISGNKNALLPMVCGSLLTSEPIEISNVPKISDGLKILKMFESIGSDVVQDDNSMKIDHLSDITHINSSLIPVGIRSAVLLFSPIIYRTGRFEFDQDAKGCALGVREIDPHLEVLKSFGCDIAYNGQKCVITCLDGFKGADVWLDYQSVTATETFLMAAVVAKGTSTLTNAACEPHVKSFCDYLTGMGAKISGVGTSILTVEGVEKLSGVTCRVPDDHHEAATYAAIGASTGGILNIETHISSEMKLIVRQFQKVGLNVSITETGLVTGPSSFRVQKNFTPEVITKVEAAPWPYFPADILPQIIGASIQSEGEVLFWNKVYEGALFWSSELQKFGARVHLSDPHRLLMIGSGQLRPATVEAPYIIRVVLGLVIAALQIPGESVVKKADPIARAHPDFIEKLQSLGADIRWVEE</sequence>
<dbReference type="Gene3D" id="3.65.10.10">
    <property type="entry name" value="Enolpyruvate transferase domain"/>
    <property type="match status" value="2"/>
</dbReference>
<evidence type="ECO:0000256" key="2">
    <source>
        <dbReference type="ARBA" id="ARBA00004752"/>
    </source>
</evidence>
<dbReference type="SUPFAM" id="SSF55205">
    <property type="entry name" value="EPT/RTPC-like"/>
    <property type="match status" value="1"/>
</dbReference>
<comment type="similarity">
    <text evidence="10">Belongs to the EPSP synthase family. MurA subfamily.</text>
</comment>
<keyword evidence="8" id="KW-0131">Cell cycle</keyword>
<dbReference type="Pfam" id="PF00275">
    <property type="entry name" value="EPSP_synthase"/>
    <property type="match status" value="1"/>
</dbReference>
<keyword evidence="18" id="KW-1185">Reference proteome</keyword>
<dbReference type="EMBL" id="QGKL01000016">
    <property type="protein sequence ID" value="PWQ97892.1"/>
    <property type="molecule type" value="Genomic_DNA"/>
</dbReference>
<keyword evidence="5 17" id="KW-0808">Transferase</keyword>
<evidence type="ECO:0000259" key="16">
    <source>
        <dbReference type="Pfam" id="PF00275"/>
    </source>
</evidence>
<proteinExistence type="inferred from homology"/>
<evidence type="ECO:0000256" key="15">
    <source>
        <dbReference type="ARBA" id="ARBA00047527"/>
    </source>
</evidence>
<evidence type="ECO:0000256" key="6">
    <source>
        <dbReference type="ARBA" id="ARBA00022960"/>
    </source>
</evidence>
<dbReference type="AlphaFoldDB" id="A0A317CNK0"/>
<dbReference type="GO" id="GO:0071555">
    <property type="term" value="P:cell wall organization"/>
    <property type="evidence" value="ECO:0007669"/>
    <property type="project" value="UniProtKB-KW"/>
</dbReference>
<evidence type="ECO:0000256" key="7">
    <source>
        <dbReference type="ARBA" id="ARBA00022984"/>
    </source>
</evidence>
<evidence type="ECO:0000256" key="4">
    <source>
        <dbReference type="ARBA" id="ARBA00022618"/>
    </source>
</evidence>
<evidence type="ECO:0000256" key="11">
    <source>
        <dbReference type="ARBA" id="ARBA00039108"/>
    </source>
</evidence>
<keyword evidence="9" id="KW-0961">Cell wall biogenesis/degradation</keyword>
<evidence type="ECO:0000256" key="1">
    <source>
        <dbReference type="ARBA" id="ARBA00004496"/>
    </source>
</evidence>
<feature type="domain" description="Enolpyruvate transferase" evidence="16">
    <location>
        <begin position="6"/>
        <end position="417"/>
    </location>
</feature>
<dbReference type="GO" id="GO:0051301">
    <property type="term" value="P:cell division"/>
    <property type="evidence" value="ECO:0007669"/>
    <property type="project" value="UniProtKB-KW"/>
</dbReference>
<keyword evidence="4" id="KW-0132">Cell division</keyword>
<dbReference type="GO" id="GO:0008760">
    <property type="term" value="F:UDP-N-acetylglucosamine 1-carboxyvinyltransferase activity"/>
    <property type="evidence" value="ECO:0007669"/>
    <property type="project" value="UniProtKB-EC"/>
</dbReference>
<evidence type="ECO:0000256" key="3">
    <source>
        <dbReference type="ARBA" id="ARBA00022490"/>
    </source>
</evidence>
<dbReference type="NCBIfam" id="NF006873">
    <property type="entry name" value="PRK09369.1"/>
    <property type="match status" value="1"/>
</dbReference>
<dbReference type="EC" id="2.5.1.7" evidence="11"/>
<accession>A0A317CNK0</accession>
<dbReference type="InterPro" id="IPR001986">
    <property type="entry name" value="Enolpyruvate_Tfrase_dom"/>
</dbReference>
<dbReference type="GO" id="GO:0009252">
    <property type="term" value="P:peptidoglycan biosynthetic process"/>
    <property type="evidence" value="ECO:0007669"/>
    <property type="project" value="UniProtKB-KW"/>
</dbReference>
<evidence type="ECO:0000256" key="10">
    <source>
        <dbReference type="ARBA" id="ARBA00038367"/>
    </source>
</evidence>
<comment type="caution">
    <text evidence="17">The sequence shown here is derived from an EMBL/GenBank/DDBJ whole genome shotgun (WGS) entry which is preliminary data.</text>
</comment>
<dbReference type="PANTHER" id="PTHR43783">
    <property type="entry name" value="UDP-N-ACETYLGLUCOSAMINE 1-CARBOXYVINYLTRANSFERASE"/>
    <property type="match status" value="1"/>
</dbReference>
<protein>
    <recommendedName>
        <fullName evidence="12">UDP-N-acetylglucosamine 1-carboxyvinyltransferase</fullName>
        <ecNumber evidence="11">2.5.1.7</ecNumber>
    </recommendedName>
    <alternativeName>
        <fullName evidence="13">Enoylpyruvate transferase</fullName>
    </alternativeName>
    <alternativeName>
        <fullName evidence="14">UDP-N-acetylglucosamine enolpyruvyl transferase</fullName>
    </alternativeName>
</protein>
<evidence type="ECO:0000256" key="14">
    <source>
        <dbReference type="ARBA" id="ARBA00042842"/>
    </source>
</evidence>
<dbReference type="RefSeq" id="WP_109822398.1">
    <property type="nucleotide sequence ID" value="NZ_QGKL01000016.1"/>
</dbReference>
<evidence type="ECO:0000256" key="5">
    <source>
        <dbReference type="ARBA" id="ARBA00022679"/>
    </source>
</evidence>
<comment type="subcellular location">
    <subcellularLocation>
        <location evidence="1">Cytoplasm</location>
    </subcellularLocation>
</comment>
<comment type="pathway">
    <text evidence="2">Cell wall biogenesis; peptidoglycan biosynthesis.</text>
</comment>
<reference evidence="17 18" key="1">
    <citation type="submission" date="2018-05" db="EMBL/GenBank/DDBJ databases">
        <title>Leucothrix arctica sp. nov., isolated from Arctic seawater.</title>
        <authorList>
            <person name="Choi A."/>
            <person name="Baek K."/>
        </authorList>
    </citation>
    <scope>NUCLEOTIDE SEQUENCE [LARGE SCALE GENOMIC DNA]</scope>
    <source>
        <strain evidence="17 18">IMCC9719</strain>
    </source>
</reference>
<dbReference type="GO" id="GO:0005737">
    <property type="term" value="C:cytoplasm"/>
    <property type="evidence" value="ECO:0007669"/>
    <property type="project" value="UniProtKB-SubCell"/>
</dbReference>
<dbReference type="GO" id="GO:0008360">
    <property type="term" value="P:regulation of cell shape"/>
    <property type="evidence" value="ECO:0007669"/>
    <property type="project" value="UniProtKB-KW"/>
</dbReference>
<dbReference type="InterPro" id="IPR036968">
    <property type="entry name" value="Enolpyruvate_Tfrase_sf"/>
</dbReference>
<dbReference type="InterPro" id="IPR013792">
    <property type="entry name" value="RNA3'P_cycl/enolpyr_Trfase_a/b"/>
</dbReference>
<evidence type="ECO:0000256" key="9">
    <source>
        <dbReference type="ARBA" id="ARBA00023316"/>
    </source>
</evidence>
<evidence type="ECO:0000256" key="12">
    <source>
        <dbReference type="ARBA" id="ARBA00039754"/>
    </source>
</evidence>
<dbReference type="OrthoDB" id="9803760at2"/>
<dbReference type="Proteomes" id="UP000245506">
    <property type="component" value="Unassembled WGS sequence"/>
</dbReference>
<organism evidence="17 18">
    <name type="scientific">Leucothrix arctica</name>
    <dbReference type="NCBI Taxonomy" id="1481894"/>
    <lineage>
        <taxon>Bacteria</taxon>
        <taxon>Pseudomonadati</taxon>
        <taxon>Pseudomonadota</taxon>
        <taxon>Gammaproteobacteria</taxon>
        <taxon>Thiotrichales</taxon>
        <taxon>Thiotrichaceae</taxon>
        <taxon>Leucothrix</taxon>
    </lineage>
</organism>
<name>A0A317CNK0_9GAMM</name>
<evidence type="ECO:0000256" key="8">
    <source>
        <dbReference type="ARBA" id="ARBA00023306"/>
    </source>
</evidence>
<gene>
    <name evidence="17" type="ORF">DKT75_05350</name>
</gene>
<keyword evidence="3" id="KW-0963">Cytoplasm</keyword>
<dbReference type="PANTHER" id="PTHR43783:SF1">
    <property type="entry name" value="UDP-N-ACETYLGLUCOSAMINE 1-CARBOXYVINYLTRANSFERASE"/>
    <property type="match status" value="1"/>
</dbReference>
<evidence type="ECO:0000256" key="13">
    <source>
        <dbReference type="ARBA" id="ARBA00042443"/>
    </source>
</evidence>
<keyword evidence="6" id="KW-0133">Cell shape</keyword>
<evidence type="ECO:0000313" key="17">
    <source>
        <dbReference type="EMBL" id="PWQ97892.1"/>
    </source>
</evidence>
<comment type="catalytic activity">
    <reaction evidence="15">
        <text>phosphoenolpyruvate + UDP-N-acetyl-alpha-D-glucosamine = UDP-N-acetyl-3-O-(1-carboxyvinyl)-alpha-D-glucosamine + phosphate</text>
        <dbReference type="Rhea" id="RHEA:18681"/>
        <dbReference type="ChEBI" id="CHEBI:43474"/>
        <dbReference type="ChEBI" id="CHEBI:57705"/>
        <dbReference type="ChEBI" id="CHEBI:58702"/>
        <dbReference type="ChEBI" id="CHEBI:68483"/>
        <dbReference type="EC" id="2.5.1.7"/>
    </reaction>
</comment>
<dbReference type="InterPro" id="IPR050068">
    <property type="entry name" value="MurA_subfamily"/>
</dbReference>
<keyword evidence="7" id="KW-0573">Peptidoglycan synthesis</keyword>
<evidence type="ECO:0000313" key="18">
    <source>
        <dbReference type="Proteomes" id="UP000245506"/>
    </source>
</evidence>